<keyword evidence="3" id="KW-1185">Reference proteome</keyword>
<keyword evidence="1" id="KW-0479">Metal-binding</keyword>
<dbReference type="OrthoDB" id="6313827at2"/>
<accession>A0A2N3HZS6</accession>
<feature type="binding site" evidence="1">
    <location>
        <position position="312"/>
    </location>
    <ligand>
        <name>Zn(2+)</name>
        <dbReference type="ChEBI" id="CHEBI:29105"/>
    </ligand>
</feature>
<gene>
    <name evidence="2" type="ORF">BZG02_09270</name>
</gene>
<comment type="caution">
    <text evidence="2">The sequence shown here is derived from an EMBL/GenBank/DDBJ whole genome shotgun (WGS) entry which is preliminary data.</text>
</comment>
<evidence type="ECO:0000313" key="3">
    <source>
        <dbReference type="Proteomes" id="UP000233535"/>
    </source>
</evidence>
<evidence type="ECO:0000313" key="2">
    <source>
        <dbReference type="EMBL" id="PKQ63551.1"/>
    </source>
</evidence>
<dbReference type="SMART" id="SM01260">
    <property type="entry name" value="LANC_like"/>
    <property type="match status" value="1"/>
</dbReference>
<dbReference type="EMBL" id="MVDD01000005">
    <property type="protein sequence ID" value="PKQ63551.1"/>
    <property type="molecule type" value="Genomic_DNA"/>
</dbReference>
<protein>
    <recommendedName>
        <fullName evidence="4">Lanthionine synthetase C family protein</fullName>
    </recommendedName>
</protein>
<dbReference type="AlphaFoldDB" id="A0A2N3HZS6"/>
<dbReference type="PANTHER" id="PTHR12736:SF7">
    <property type="entry name" value="LANC-LIKE PROTEIN 3"/>
    <property type="match status" value="1"/>
</dbReference>
<dbReference type="InterPro" id="IPR033889">
    <property type="entry name" value="LanC"/>
</dbReference>
<dbReference type="RefSeq" id="WP_101261145.1">
    <property type="nucleotide sequence ID" value="NZ_MVDD01000005.1"/>
</dbReference>
<dbReference type="SUPFAM" id="SSF158745">
    <property type="entry name" value="LanC-like"/>
    <property type="match status" value="1"/>
</dbReference>
<dbReference type="PANTHER" id="PTHR12736">
    <property type="entry name" value="LANC-LIKE PROTEIN"/>
    <property type="match status" value="1"/>
</dbReference>
<sequence>MDWEKIPELNRTKIESKLSQFEEILISQKEVYESGQGLMGGKLGVALFFLYYAKLTDKQEPYDFGLELISKVFDDINNGFNFHTHASGLAGIGTSLTLLTEADLLDADLNEILDGLDEYLYTLMISEIKNGNYDFLHGAVGLGFYFLKRKTNDSKKYLAEFIKELNKIAIKDEEGTRWISVLDHKKQTKGFNISLSHGLASIIAFLSKVYSAGIVKDKTSELLSGSVKYLLNQQQDTSENISNFPSYVCETETSAYSRLAWCYGDLGIGIALYVAGLNANNEDWKEKAIEVVLHSTKRREEKVSGVVDAGICHGAAGNAHIYNRMYNYTQRNEFQEAAKYWFEETLQMAKYNDGLAGYKVWKTPEHGGLQNEYGFLEGIAGIGLVLISAVSNIEPKWDECLFLS</sequence>
<dbReference type="CDD" id="cd04793">
    <property type="entry name" value="LanC"/>
    <property type="match status" value="1"/>
</dbReference>
<dbReference type="PRINTS" id="PR01950">
    <property type="entry name" value="LANCSUPER"/>
</dbReference>
<name>A0A2N3HZS6_9BACT</name>
<dbReference type="PRINTS" id="PR01955">
    <property type="entry name" value="LANCFRANKIA"/>
</dbReference>
<dbReference type="Pfam" id="PF05147">
    <property type="entry name" value="LANC_like"/>
    <property type="match status" value="1"/>
</dbReference>
<organism evidence="2 3">
    <name type="scientific">Labilibaculum filiforme</name>
    <dbReference type="NCBI Taxonomy" id="1940526"/>
    <lineage>
        <taxon>Bacteria</taxon>
        <taxon>Pseudomonadati</taxon>
        <taxon>Bacteroidota</taxon>
        <taxon>Bacteroidia</taxon>
        <taxon>Marinilabiliales</taxon>
        <taxon>Marinifilaceae</taxon>
        <taxon>Labilibaculum</taxon>
    </lineage>
</organism>
<evidence type="ECO:0000256" key="1">
    <source>
        <dbReference type="PIRSR" id="PIRSR607822-1"/>
    </source>
</evidence>
<feature type="binding site" evidence="1">
    <location>
        <position position="262"/>
    </location>
    <ligand>
        <name>Zn(2+)</name>
        <dbReference type="ChEBI" id="CHEBI:29105"/>
    </ligand>
</feature>
<feature type="binding site" evidence="1">
    <location>
        <position position="313"/>
    </location>
    <ligand>
        <name>Zn(2+)</name>
        <dbReference type="ChEBI" id="CHEBI:29105"/>
    </ligand>
</feature>
<dbReference type="GO" id="GO:0031179">
    <property type="term" value="P:peptide modification"/>
    <property type="evidence" value="ECO:0007669"/>
    <property type="project" value="InterPro"/>
</dbReference>
<dbReference type="Gene3D" id="1.50.10.20">
    <property type="match status" value="1"/>
</dbReference>
<dbReference type="GO" id="GO:0005886">
    <property type="term" value="C:plasma membrane"/>
    <property type="evidence" value="ECO:0007669"/>
    <property type="project" value="TreeGrafter"/>
</dbReference>
<reference evidence="2 3" key="1">
    <citation type="journal article" date="2017" name="Front. Microbiol.">
        <title>Labilibaculum manganireducens gen. nov., sp. nov. and Labilibaculum filiforme sp. nov., Novel Bacteroidetes Isolated from Subsurface Sediments of the Baltic Sea.</title>
        <authorList>
            <person name="Vandieken V."/>
            <person name="Marshall I.P."/>
            <person name="Niemann H."/>
            <person name="Engelen B."/>
            <person name="Cypionka H."/>
        </authorList>
    </citation>
    <scope>NUCLEOTIDE SEQUENCE [LARGE SCALE GENOMIC DNA]</scope>
    <source>
        <strain evidence="2 3">59.16B</strain>
    </source>
</reference>
<dbReference type="GO" id="GO:0046872">
    <property type="term" value="F:metal ion binding"/>
    <property type="evidence" value="ECO:0007669"/>
    <property type="project" value="UniProtKB-KW"/>
</dbReference>
<keyword evidence="1" id="KW-0862">Zinc</keyword>
<dbReference type="Proteomes" id="UP000233535">
    <property type="component" value="Unassembled WGS sequence"/>
</dbReference>
<proteinExistence type="predicted"/>
<evidence type="ECO:0008006" key="4">
    <source>
        <dbReference type="Google" id="ProtNLM"/>
    </source>
</evidence>
<dbReference type="InterPro" id="IPR007822">
    <property type="entry name" value="LANC-like"/>
</dbReference>